<dbReference type="Proteomes" id="UP000054047">
    <property type="component" value="Unassembled WGS sequence"/>
</dbReference>
<feature type="compositionally biased region" description="Basic residues" evidence="1">
    <location>
        <begin position="8"/>
        <end position="23"/>
    </location>
</feature>
<gene>
    <name evidence="2" type="ORF">ANCDUO_24161</name>
</gene>
<accession>A0A0C2BPS3</accession>
<name>A0A0C2BPS3_9BILA</name>
<evidence type="ECO:0000313" key="3">
    <source>
        <dbReference type="Proteomes" id="UP000054047"/>
    </source>
</evidence>
<protein>
    <submittedName>
        <fullName evidence="2">Uncharacterized protein</fullName>
    </submittedName>
</protein>
<proteinExistence type="predicted"/>
<organism evidence="2 3">
    <name type="scientific">Ancylostoma duodenale</name>
    <dbReference type="NCBI Taxonomy" id="51022"/>
    <lineage>
        <taxon>Eukaryota</taxon>
        <taxon>Metazoa</taxon>
        <taxon>Ecdysozoa</taxon>
        <taxon>Nematoda</taxon>
        <taxon>Chromadorea</taxon>
        <taxon>Rhabditida</taxon>
        <taxon>Rhabditina</taxon>
        <taxon>Rhabditomorpha</taxon>
        <taxon>Strongyloidea</taxon>
        <taxon>Ancylostomatidae</taxon>
        <taxon>Ancylostomatinae</taxon>
        <taxon>Ancylostoma</taxon>
    </lineage>
</organism>
<feature type="compositionally biased region" description="Polar residues" evidence="1">
    <location>
        <begin position="24"/>
        <end position="33"/>
    </location>
</feature>
<reference evidence="2 3" key="1">
    <citation type="submission" date="2013-12" db="EMBL/GenBank/DDBJ databases">
        <title>Draft genome of the parsitic nematode Ancylostoma duodenale.</title>
        <authorList>
            <person name="Mitreva M."/>
        </authorList>
    </citation>
    <scope>NUCLEOTIDE SEQUENCE [LARGE SCALE GENOMIC DNA]</scope>
    <source>
        <strain evidence="2 3">Zhejiang</strain>
    </source>
</reference>
<keyword evidence="3" id="KW-1185">Reference proteome</keyword>
<sequence>MVAEVRSRRSKRKDASLRKKKTKTYGTTEVSTIPTTTATPESANTTTPGAGPTTSSVLESSKEEKASTRITPSKPLAPATGMEPPKEQTSIRSNIVKSTNDGYKFLKSHYKYYYNSSKSGNFD</sequence>
<feature type="region of interest" description="Disordered" evidence="1">
    <location>
        <begin position="1"/>
        <end position="94"/>
    </location>
</feature>
<dbReference type="AlphaFoldDB" id="A0A0C2BPS3"/>
<evidence type="ECO:0000256" key="1">
    <source>
        <dbReference type="SAM" id="MobiDB-lite"/>
    </source>
</evidence>
<feature type="compositionally biased region" description="Low complexity" evidence="1">
    <location>
        <begin position="34"/>
        <end position="55"/>
    </location>
</feature>
<evidence type="ECO:0000313" key="2">
    <source>
        <dbReference type="EMBL" id="KIH45793.1"/>
    </source>
</evidence>
<dbReference type="EMBL" id="KN771162">
    <property type="protein sequence ID" value="KIH45793.1"/>
    <property type="molecule type" value="Genomic_DNA"/>
</dbReference>